<feature type="region of interest" description="Disordered" evidence="5">
    <location>
        <begin position="259"/>
        <end position="307"/>
    </location>
</feature>
<dbReference type="PROSITE" id="PS51421">
    <property type="entry name" value="RAS"/>
    <property type="match status" value="1"/>
</dbReference>
<dbReference type="PRINTS" id="PR00449">
    <property type="entry name" value="RASTRNSFRMNG"/>
</dbReference>
<sequence length="409" mass="44273">MRTVKVVVIGSSGVGKTSLRNQYISGRFTTGYRATIGADFITKTVPHHSSPEDSVTLQIWDTAGQERFSSLSSAFFRGADAVLLLFDVNQPDTLQALTRWWSDFREKAPVPDDEVEDFCVAVVGNKVDLLDSAATDGSRVTETDALHLMDQLVPPSSPPLLPPIIDIQTLPETVPEDGYAEDILSTSIARADISPTKSIDILARHHRRSVSKSRSTSRSTLFRGGTLGTMTTTHTIYHTPSSSFLDAFESALSSPAHTARSSLMSMPSSTSLASSPRSPRSPSYSPSRTRVPRRQPSGSSISTAPTITPSLFARDLSHRAGAPTMPASSTSFRTPPTPERGPQLFFTSAKTGVGVADVFAYVARRVVMRWEYEEALDARTLHVQDGSADDATIRLDHDKRRGVGTCCGS</sequence>
<evidence type="ECO:0000256" key="5">
    <source>
        <dbReference type="SAM" id="MobiDB-lite"/>
    </source>
</evidence>
<comment type="similarity">
    <text evidence="1">Belongs to the small GTPase superfamily. Rab family.</text>
</comment>
<keyword evidence="7" id="KW-1185">Reference proteome</keyword>
<evidence type="ECO:0000256" key="4">
    <source>
        <dbReference type="ARBA" id="ARBA00023289"/>
    </source>
</evidence>
<protein>
    <submittedName>
        <fullName evidence="6">Ras-domain-containing protein</fullName>
    </submittedName>
</protein>
<dbReference type="NCBIfam" id="TIGR00231">
    <property type="entry name" value="small_GTP"/>
    <property type="match status" value="1"/>
</dbReference>
<dbReference type="SMART" id="SM00175">
    <property type="entry name" value="RAB"/>
    <property type="match status" value="1"/>
</dbReference>
<evidence type="ECO:0000313" key="7">
    <source>
        <dbReference type="Proteomes" id="UP000218811"/>
    </source>
</evidence>
<dbReference type="PANTHER" id="PTHR47981:SF20">
    <property type="entry name" value="RAS-RELATED PROTEIN RAB-7A"/>
    <property type="match status" value="1"/>
</dbReference>
<dbReference type="GO" id="GO:0003924">
    <property type="term" value="F:GTPase activity"/>
    <property type="evidence" value="ECO:0007669"/>
    <property type="project" value="InterPro"/>
</dbReference>
<dbReference type="InterPro" id="IPR027417">
    <property type="entry name" value="P-loop_NTPase"/>
</dbReference>
<accession>A0A2H3IUB3</accession>
<keyword evidence="4" id="KW-0449">Lipoprotein</keyword>
<dbReference type="STRING" id="742152.A0A2H3IUB3"/>
<dbReference type="EMBL" id="KB467831">
    <property type="protein sequence ID" value="PCH33015.1"/>
    <property type="molecule type" value="Genomic_DNA"/>
</dbReference>
<dbReference type="GO" id="GO:0032889">
    <property type="term" value="P:regulation of vacuole fusion, non-autophagic"/>
    <property type="evidence" value="ECO:0007669"/>
    <property type="project" value="TreeGrafter"/>
</dbReference>
<organism evidence="6 7">
    <name type="scientific">Wolfiporia cocos (strain MD-104)</name>
    <name type="common">Brown rot fungus</name>
    <dbReference type="NCBI Taxonomy" id="742152"/>
    <lineage>
        <taxon>Eukaryota</taxon>
        <taxon>Fungi</taxon>
        <taxon>Dikarya</taxon>
        <taxon>Basidiomycota</taxon>
        <taxon>Agaricomycotina</taxon>
        <taxon>Agaricomycetes</taxon>
        <taxon>Polyporales</taxon>
        <taxon>Phaeolaceae</taxon>
        <taxon>Wolfiporia</taxon>
    </lineage>
</organism>
<dbReference type="Proteomes" id="UP000218811">
    <property type="component" value="Unassembled WGS sequence"/>
</dbReference>
<dbReference type="InterPro" id="IPR001806">
    <property type="entry name" value="Small_GTPase"/>
</dbReference>
<name>A0A2H3IUB3_WOLCO</name>
<dbReference type="CDD" id="cd00154">
    <property type="entry name" value="Rab"/>
    <property type="match status" value="1"/>
</dbReference>
<keyword evidence="2" id="KW-0547">Nucleotide-binding</keyword>
<dbReference type="FunFam" id="3.40.50.300:FF:001447">
    <property type="entry name" value="Ras-related protein Rab-1B"/>
    <property type="match status" value="1"/>
</dbReference>
<dbReference type="PROSITE" id="PS51419">
    <property type="entry name" value="RAB"/>
    <property type="match status" value="1"/>
</dbReference>
<feature type="compositionally biased region" description="Low complexity" evidence="5">
    <location>
        <begin position="212"/>
        <end position="234"/>
    </location>
</feature>
<evidence type="ECO:0000256" key="2">
    <source>
        <dbReference type="ARBA" id="ARBA00022741"/>
    </source>
</evidence>
<dbReference type="GO" id="GO:0000329">
    <property type="term" value="C:fungal-type vacuole membrane"/>
    <property type="evidence" value="ECO:0007669"/>
    <property type="project" value="TreeGrafter"/>
</dbReference>
<dbReference type="PROSITE" id="PS51420">
    <property type="entry name" value="RHO"/>
    <property type="match status" value="1"/>
</dbReference>
<keyword evidence="4" id="KW-0636">Prenylation</keyword>
<dbReference type="GO" id="GO:0005770">
    <property type="term" value="C:late endosome"/>
    <property type="evidence" value="ECO:0007669"/>
    <property type="project" value="TreeGrafter"/>
</dbReference>
<evidence type="ECO:0000256" key="3">
    <source>
        <dbReference type="ARBA" id="ARBA00023134"/>
    </source>
</evidence>
<dbReference type="InterPro" id="IPR005225">
    <property type="entry name" value="Small_GTP-bd"/>
</dbReference>
<keyword evidence="3" id="KW-0342">GTP-binding</keyword>
<dbReference type="GO" id="GO:0005525">
    <property type="term" value="F:GTP binding"/>
    <property type="evidence" value="ECO:0007669"/>
    <property type="project" value="UniProtKB-KW"/>
</dbReference>
<feature type="region of interest" description="Disordered" evidence="5">
    <location>
        <begin position="205"/>
        <end position="234"/>
    </location>
</feature>
<dbReference type="Gene3D" id="3.40.50.300">
    <property type="entry name" value="P-loop containing nucleotide triphosphate hydrolases"/>
    <property type="match status" value="1"/>
</dbReference>
<proteinExistence type="inferred from homology"/>
<evidence type="ECO:0000256" key="1">
    <source>
        <dbReference type="ARBA" id="ARBA00006270"/>
    </source>
</evidence>
<dbReference type="SMART" id="SM00173">
    <property type="entry name" value="RAS"/>
    <property type="match status" value="1"/>
</dbReference>
<dbReference type="Pfam" id="PF00071">
    <property type="entry name" value="Ras"/>
    <property type="match status" value="1"/>
</dbReference>
<gene>
    <name evidence="6" type="ORF">WOLCODRAFT_111124</name>
</gene>
<dbReference type="PANTHER" id="PTHR47981">
    <property type="entry name" value="RAB FAMILY"/>
    <property type="match status" value="1"/>
</dbReference>
<dbReference type="OrthoDB" id="9989112at2759"/>
<dbReference type="SUPFAM" id="SSF52540">
    <property type="entry name" value="P-loop containing nucleoside triphosphate hydrolases"/>
    <property type="match status" value="1"/>
</dbReference>
<dbReference type="SMART" id="SM00174">
    <property type="entry name" value="RHO"/>
    <property type="match status" value="1"/>
</dbReference>
<evidence type="ECO:0000313" key="6">
    <source>
        <dbReference type="EMBL" id="PCH33015.1"/>
    </source>
</evidence>
<dbReference type="AlphaFoldDB" id="A0A2H3IUB3"/>
<reference evidence="6 7" key="1">
    <citation type="journal article" date="2012" name="Science">
        <title>The Paleozoic origin of enzymatic lignin decomposition reconstructed from 31 fungal genomes.</title>
        <authorList>
            <person name="Floudas D."/>
            <person name="Binder M."/>
            <person name="Riley R."/>
            <person name="Barry K."/>
            <person name="Blanchette R.A."/>
            <person name="Henrissat B."/>
            <person name="Martinez A.T."/>
            <person name="Otillar R."/>
            <person name="Spatafora J.W."/>
            <person name="Yadav J.S."/>
            <person name="Aerts A."/>
            <person name="Benoit I."/>
            <person name="Boyd A."/>
            <person name="Carlson A."/>
            <person name="Copeland A."/>
            <person name="Coutinho P.M."/>
            <person name="de Vries R.P."/>
            <person name="Ferreira P."/>
            <person name="Findley K."/>
            <person name="Foster B."/>
            <person name="Gaskell J."/>
            <person name="Glotzer D."/>
            <person name="Gorecki P."/>
            <person name="Heitman J."/>
            <person name="Hesse C."/>
            <person name="Hori C."/>
            <person name="Igarashi K."/>
            <person name="Jurgens J.A."/>
            <person name="Kallen N."/>
            <person name="Kersten P."/>
            <person name="Kohler A."/>
            <person name="Kuees U."/>
            <person name="Kumar T.K.A."/>
            <person name="Kuo A."/>
            <person name="LaButti K."/>
            <person name="Larrondo L.F."/>
            <person name="Lindquist E."/>
            <person name="Ling A."/>
            <person name="Lombard V."/>
            <person name="Lucas S."/>
            <person name="Lundell T."/>
            <person name="Martin R."/>
            <person name="McLaughlin D.J."/>
            <person name="Morgenstern I."/>
            <person name="Morin E."/>
            <person name="Murat C."/>
            <person name="Nagy L.G."/>
            <person name="Nolan M."/>
            <person name="Ohm R.A."/>
            <person name="Patyshakuliyeva A."/>
            <person name="Rokas A."/>
            <person name="Ruiz-Duenas F.J."/>
            <person name="Sabat G."/>
            <person name="Salamov A."/>
            <person name="Samejima M."/>
            <person name="Schmutz J."/>
            <person name="Slot J.C."/>
            <person name="St John F."/>
            <person name="Stenlid J."/>
            <person name="Sun H."/>
            <person name="Sun S."/>
            <person name="Syed K."/>
            <person name="Tsang A."/>
            <person name="Wiebenga A."/>
            <person name="Young D."/>
            <person name="Pisabarro A."/>
            <person name="Eastwood D.C."/>
            <person name="Martin F."/>
            <person name="Cullen D."/>
            <person name="Grigoriev I.V."/>
            <person name="Hibbett D.S."/>
        </authorList>
    </citation>
    <scope>NUCLEOTIDE SEQUENCE [LARGE SCALE GENOMIC DNA]</scope>
    <source>
        <strain evidence="6 7">MD-104</strain>
    </source>
</reference>
<dbReference type="OMA" id="HTIYHTP"/>